<proteinExistence type="predicted"/>
<sequence>MKLILILVLILSVVTSSFSMDVEKNEASQIELQSSRDYGYFALGFAEGINISLTGNLRVCVANISLGLCGFSLSFSLIDSGLKHDSSGDAKSGIRDFGNHLIHLVHYYQKCGVRKFISEISAISKEVTNETGILKVTRNTTIEISHNKHDLTSDFKSAISDCGRGDYTGCGVASGRIVGILMRQ</sequence>
<evidence type="ECO:0000313" key="3">
    <source>
        <dbReference type="Proteomes" id="UP001344447"/>
    </source>
</evidence>
<organism evidence="2 3">
    <name type="scientific">Dictyostelium firmibasis</name>
    <dbReference type="NCBI Taxonomy" id="79012"/>
    <lineage>
        <taxon>Eukaryota</taxon>
        <taxon>Amoebozoa</taxon>
        <taxon>Evosea</taxon>
        <taxon>Eumycetozoa</taxon>
        <taxon>Dictyostelia</taxon>
        <taxon>Dictyosteliales</taxon>
        <taxon>Dictyosteliaceae</taxon>
        <taxon>Dictyostelium</taxon>
    </lineage>
</organism>
<dbReference type="PANTHER" id="PTHR38742:SF3">
    <property type="entry name" value="SECRETED PROTEIN B"/>
    <property type="match status" value="1"/>
</dbReference>
<feature type="chain" id="PRO_5042929261" evidence="1">
    <location>
        <begin position="20"/>
        <end position="184"/>
    </location>
</feature>
<dbReference type="EMBL" id="JAVFKY010000001">
    <property type="protein sequence ID" value="KAK5583373.1"/>
    <property type="molecule type" value="Genomic_DNA"/>
</dbReference>
<keyword evidence="3" id="KW-1185">Reference proteome</keyword>
<dbReference type="CDD" id="cd22935">
    <property type="entry name" value="SctA-like"/>
    <property type="match status" value="1"/>
</dbReference>
<dbReference type="Proteomes" id="UP001344447">
    <property type="component" value="Unassembled WGS sequence"/>
</dbReference>
<dbReference type="AlphaFoldDB" id="A0AAN7U6S1"/>
<evidence type="ECO:0000256" key="1">
    <source>
        <dbReference type="SAM" id="SignalP"/>
    </source>
</evidence>
<comment type="caution">
    <text evidence="2">The sequence shown here is derived from an EMBL/GenBank/DDBJ whole genome shotgun (WGS) entry which is preliminary data.</text>
</comment>
<reference evidence="2 3" key="1">
    <citation type="submission" date="2023-11" db="EMBL/GenBank/DDBJ databases">
        <title>Dfirmibasis_genome.</title>
        <authorList>
            <person name="Edelbroek B."/>
            <person name="Kjellin J."/>
            <person name="Jerlstrom-Hultqvist J."/>
            <person name="Soderbom F."/>
        </authorList>
    </citation>
    <scope>NUCLEOTIDE SEQUENCE [LARGE SCALE GENOMIC DNA]</scope>
    <source>
        <strain evidence="2 3">TNS-C-14</strain>
    </source>
</reference>
<feature type="signal peptide" evidence="1">
    <location>
        <begin position="1"/>
        <end position="19"/>
    </location>
</feature>
<keyword evidence="1" id="KW-0732">Signal</keyword>
<gene>
    <name evidence="2" type="ORF">RB653_004966</name>
</gene>
<name>A0AAN7U6S1_9MYCE</name>
<dbReference type="PANTHER" id="PTHR38742">
    <property type="entry name" value="PROTEIN GP17"/>
    <property type="match status" value="1"/>
</dbReference>
<protein>
    <submittedName>
        <fullName evidence="2">Uncharacterized protein</fullName>
    </submittedName>
</protein>
<evidence type="ECO:0000313" key="2">
    <source>
        <dbReference type="EMBL" id="KAK5583373.1"/>
    </source>
</evidence>
<accession>A0AAN7U6S1</accession>